<proteinExistence type="predicted"/>
<evidence type="ECO:0000313" key="1">
    <source>
        <dbReference type="EMBL" id="ATN93829.1"/>
    </source>
</evidence>
<dbReference type="GeneID" id="40091916"/>
<reference evidence="1 2" key="1">
    <citation type="submission" date="2017-09" db="EMBL/GenBank/DDBJ databases">
        <title>Complete genome sequence analysis of the novel Escherichia coli phage SRT8.</title>
        <authorList>
            <person name="Fan X."/>
            <person name="Zhao K."/>
            <person name="Song S."/>
            <person name="Zhao Z."/>
        </authorList>
    </citation>
    <scope>NUCLEOTIDE SEQUENCE [LARGE SCALE GENOMIC DNA]</scope>
</reference>
<evidence type="ECO:0000313" key="2">
    <source>
        <dbReference type="Proteomes" id="UP000228763"/>
    </source>
</evidence>
<sequence>MGLLKQGNQSGDNPMKITLTEQYFSKSNLNQYIITEGMTTETELKVNKTIGSLVLVSAKELARFAKPKHRHLADLLFEGREMSDYPFLEGEYRKANPFSFWNKLKSGKLFK</sequence>
<dbReference type="RefSeq" id="YP_009615454.1">
    <property type="nucleotide sequence ID" value="NC_042043.1"/>
</dbReference>
<accession>A0A2D1GP56</accession>
<dbReference type="Proteomes" id="UP000228763">
    <property type="component" value="Segment"/>
</dbReference>
<organism evidence="1 2">
    <name type="scientific">Escherichia phage SRT8</name>
    <dbReference type="NCBI Taxonomy" id="2496545"/>
    <lineage>
        <taxon>Viruses</taxon>
        <taxon>Duplodnaviria</taxon>
        <taxon>Heunggongvirae</taxon>
        <taxon>Uroviricota</taxon>
        <taxon>Caudoviricetes</taxon>
        <taxon>Drexlerviridae</taxon>
        <taxon>Tunavirinae</taxon>
        <taxon>Sertoctavirus</taxon>
        <taxon>Sertoctavirus SRT8</taxon>
    </lineage>
</organism>
<dbReference type="KEGG" id="vg:40091916"/>
<protein>
    <submittedName>
        <fullName evidence="1">Uncharacterized protein</fullName>
    </submittedName>
</protein>
<dbReference type="EMBL" id="MF996376">
    <property type="protein sequence ID" value="ATN93829.1"/>
    <property type="molecule type" value="Genomic_DNA"/>
</dbReference>
<keyword evidence="2" id="KW-1185">Reference proteome</keyword>
<name>A0A2D1GP56_9CAUD</name>